<dbReference type="GO" id="GO:0005509">
    <property type="term" value="F:calcium ion binding"/>
    <property type="evidence" value="ECO:0007669"/>
    <property type="project" value="InterPro"/>
</dbReference>
<dbReference type="InterPro" id="IPR052603">
    <property type="entry name" value="EFCB6"/>
</dbReference>
<dbReference type="Pfam" id="PF13499">
    <property type="entry name" value="EF-hand_7"/>
    <property type="match status" value="1"/>
</dbReference>
<dbReference type="eggNOG" id="KOG0027">
    <property type="taxonomic scope" value="Eukaryota"/>
</dbReference>
<feature type="compositionally biased region" description="Basic and acidic residues" evidence="5">
    <location>
        <begin position="629"/>
        <end position="648"/>
    </location>
</feature>
<evidence type="ECO:0000313" key="8">
    <source>
        <dbReference type="Proteomes" id="UP000007648"/>
    </source>
</evidence>
<feature type="domain" description="EF-hand" evidence="6">
    <location>
        <begin position="920"/>
        <end position="955"/>
    </location>
</feature>
<name>G3W6U8_SARHA</name>
<keyword evidence="4" id="KW-0106">Calcium</keyword>
<keyword evidence="8" id="KW-1185">Reference proteome</keyword>
<dbReference type="Pfam" id="PF13833">
    <property type="entry name" value="EF-hand_8"/>
    <property type="match status" value="2"/>
</dbReference>
<evidence type="ECO:0000256" key="1">
    <source>
        <dbReference type="ARBA" id="ARBA00022553"/>
    </source>
</evidence>
<dbReference type="GeneTree" id="ENSGT00390000013629"/>
<feature type="compositionally biased region" description="Low complexity" evidence="5">
    <location>
        <begin position="1301"/>
        <end position="1324"/>
    </location>
</feature>
<dbReference type="CDD" id="cd00051">
    <property type="entry name" value="EFh"/>
    <property type="match status" value="2"/>
</dbReference>
<dbReference type="PROSITE" id="PS50222">
    <property type="entry name" value="EF_HAND_2"/>
    <property type="match status" value="6"/>
</dbReference>
<dbReference type="FunFam" id="1.10.238.10:FF:000243">
    <property type="entry name" value="EF-hand calcium binding domain 6"/>
    <property type="match status" value="1"/>
</dbReference>
<dbReference type="PROSITE" id="PS00018">
    <property type="entry name" value="EF_HAND_1"/>
    <property type="match status" value="2"/>
</dbReference>
<dbReference type="InterPro" id="IPR002048">
    <property type="entry name" value="EF_hand_dom"/>
</dbReference>
<dbReference type="STRING" id="9305.ENSSHAP00000011153"/>
<evidence type="ECO:0000313" key="7">
    <source>
        <dbReference type="Ensembl" id="ENSSHAP00000011153.2"/>
    </source>
</evidence>
<accession>G3W6U8</accession>
<keyword evidence="2" id="KW-0479">Metal-binding</keyword>
<protein>
    <submittedName>
        <fullName evidence="7">EF-hand calcium binding domain 6</fullName>
    </submittedName>
</protein>
<feature type="domain" description="EF-hand" evidence="6">
    <location>
        <begin position="109"/>
        <end position="144"/>
    </location>
</feature>
<feature type="domain" description="EF-hand" evidence="6">
    <location>
        <begin position="1481"/>
        <end position="1511"/>
    </location>
</feature>
<evidence type="ECO:0000256" key="5">
    <source>
        <dbReference type="SAM" id="MobiDB-lite"/>
    </source>
</evidence>
<dbReference type="FunCoup" id="G3W6U8">
    <property type="interactions" value="475"/>
</dbReference>
<evidence type="ECO:0000256" key="2">
    <source>
        <dbReference type="ARBA" id="ARBA00022723"/>
    </source>
</evidence>
<dbReference type="Proteomes" id="UP000007648">
    <property type="component" value="Unassembled WGS sequence"/>
</dbReference>
<feature type="compositionally biased region" description="Polar residues" evidence="5">
    <location>
        <begin position="1325"/>
        <end position="1342"/>
    </location>
</feature>
<evidence type="ECO:0000256" key="4">
    <source>
        <dbReference type="ARBA" id="ARBA00022837"/>
    </source>
</evidence>
<dbReference type="InterPro" id="IPR011992">
    <property type="entry name" value="EF-hand-dom_pair"/>
</dbReference>
<dbReference type="FunFam" id="1.10.238.10:FF:000538">
    <property type="entry name" value="EF-hand calcium-binding domain-containing protein 6"/>
    <property type="match status" value="1"/>
</dbReference>
<feature type="domain" description="EF-hand" evidence="6">
    <location>
        <begin position="1001"/>
        <end position="1036"/>
    </location>
</feature>
<dbReference type="GO" id="GO:0005654">
    <property type="term" value="C:nucleoplasm"/>
    <property type="evidence" value="ECO:0007669"/>
    <property type="project" value="Ensembl"/>
</dbReference>
<dbReference type="InterPro" id="IPR018247">
    <property type="entry name" value="EF_Hand_1_Ca_BS"/>
</dbReference>
<dbReference type="Ensembl" id="ENSSHAT00000011247.2">
    <property type="protein sequence ID" value="ENSSHAP00000011153.2"/>
    <property type="gene ID" value="ENSSHAG00000009599.2"/>
</dbReference>
<feature type="region of interest" description="Disordered" evidence="5">
    <location>
        <begin position="622"/>
        <end position="648"/>
    </location>
</feature>
<dbReference type="Pfam" id="PF13202">
    <property type="entry name" value="EF-hand_5"/>
    <property type="match status" value="1"/>
</dbReference>
<keyword evidence="1" id="KW-0597">Phosphoprotein</keyword>
<reference evidence="7" key="3">
    <citation type="submission" date="2025-09" db="UniProtKB">
        <authorList>
            <consortium name="Ensembl"/>
        </authorList>
    </citation>
    <scope>IDENTIFICATION</scope>
</reference>
<proteinExistence type="predicted"/>
<dbReference type="InParanoid" id="G3W6U8"/>
<dbReference type="FunFam" id="1.10.238.10:FF:000179">
    <property type="entry name" value="EF-hand calcium-binding domain-containing protein 6"/>
    <property type="match status" value="1"/>
</dbReference>
<dbReference type="Gene3D" id="1.10.238.10">
    <property type="entry name" value="EF-hand"/>
    <property type="match status" value="11"/>
</dbReference>
<reference evidence="7" key="2">
    <citation type="submission" date="2025-08" db="UniProtKB">
        <authorList>
            <consortium name="Ensembl"/>
        </authorList>
    </citation>
    <scope>IDENTIFICATION</scope>
</reference>
<keyword evidence="3" id="KW-0677">Repeat</keyword>
<feature type="domain" description="EF-hand" evidence="6">
    <location>
        <begin position="778"/>
        <end position="813"/>
    </location>
</feature>
<dbReference type="PANTHER" id="PTHR20875:SF2">
    <property type="entry name" value="EF-HAND CALCIUM-BINDING DOMAIN-CONTAINING PROTEIN 6"/>
    <property type="match status" value="1"/>
</dbReference>
<dbReference type="Pfam" id="PF08976">
    <property type="entry name" value="EF-hand_11"/>
    <property type="match status" value="1"/>
</dbReference>
<dbReference type="SMART" id="SM00054">
    <property type="entry name" value="EFh"/>
    <property type="match status" value="13"/>
</dbReference>
<feature type="domain" description="EF-hand" evidence="6">
    <location>
        <begin position="438"/>
        <end position="473"/>
    </location>
</feature>
<evidence type="ECO:0000259" key="6">
    <source>
        <dbReference type="PROSITE" id="PS50222"/>
    </source>
</evidence>
<feature type="region of interest" description="Disordered" evidence="5">
    <location>
        <begin position="1286"/>
        <end position="1342"/>
    </location>
</feature>
<organism evidence="7 8">
    <name type="scientific">Sarcophilus harrisii</name>
    <name type="common">Tasmanian devil</name>
    <name type="synonym">Sarcophilus laniarius</name>
    <dbReference type="NCBI Taxonomy" id="9305"/>
    <lineage>
        <taxon>Eukaryota</taxon>
        <taxon>Metazoa</taxon>
        <taxon>Chordata</taxon>
        <taxon>Craniata</taxon>
        <taxon>Vertebrata</taxon>
        <taxon>Euteleostomi</taxon>
        <taxon>Mammalia</taxon>
        <taxon>Metatheria</taxon>
        <taxon>Dasyuromorphia</taxon>
        <taxon>Dasyuridae</taxon>
        <taxon>Sarcophilus</taxon>
    </lineage>
</organism>
<dbReference type="SUPFAM" id="SSF47473">
    <property type="entry name" value="EF-hand"/>
    <property type="match status" value="7"/>
</dbReference>
<reference evidence="7 8" key="1">
    <citation type="journal article" date="2011" name="Proc. Natl. Acad. Sci. U.S.A.">
        <title>Genetic diversity and population structure of the endangered marsupial Sarcophilus harrisii (Tasmanian devil).</title>
        <authorList>
            <person name="Miller W."/>
            <person name="Hayes V.M."/>
            <person name="Ratan A."/>
            <person name="Petersen D.C."/>
            <person name="Wittekindt N.E."/>
            <person name="Miller J."/>
            <person name="Walenz B."/>
            <person name="Knight J."/>
            <person name="Qi J."/>
            <person name="Zhao F."/>
            <person name="Wang Q."/>
            <person name="Bedoya-Reina O.C."/>
            <person name="Katiyar N."/>
            <person name="Tomsho L.P."/>
            <person name="Kasson L.M."/>
            <person name="Hardie R.A."/>
            <person name="Woodbridge P."/>
            <person name="Tindall E.A."/>
            <person name="Bertelsen M.F."/>
            <person name="Dixon D."/>
            <person name="Pyecroft S."/>
            <person name="Helgen K.M."/>
            <person name="Lesk A.M."/>
            <person name="Pringle T.H."/>
            <person name="Patterson N."/>
            <person name="Zhang Y."/>
            <person name="Kreiss A."/>
            <person name="Woods G.M."/>
            <person name="Jones M.E."/>
            <person name="Schuster S.C."/>
        </authorList>
    </citation>
    <scope>NUCLEOTIDE SEQUENCE [LARGE SCALE GENOMIC DNA]</scope>
</reference>
<evidence type="ECO:0000256" key="3">
    <source>
        <dbReference type="ARBA" id="ARBA00022737"/>
    </source>
</evidence>
<dbReference type="FunFam" id="1.10.238.10:FF:000121">
    <property type="entry name" value="EF-hand calcium-binding domain-containing protein 6"/>
    <property type="match status" value="1"/>
</dbReference>
<dbReference type="PANTHER" id="PTHR20875">
    <property type="entry name" value="EF-HAND CALCIUM-BINDING DOMAIN-CONTAINING PROTEIN 6-RELATED"/>
    <property type="match status" value="1"/>
</dbReference>
<gene>
    <name evidence="7" type="primary">EFCAB6</name>
</gene>
<dbReference type="InterPro" id="IPR015070">
    <property type="entry name" value="EF_hand_DJBP"/>
</dbReference>
<sequence length="1543" mass="177500">MKGGERKSSLLNSDLALAIHASTPSKYTVLESILPREVIRTVVNSVDLGNLNSSTTGIKADVRPHSSPLGITTPNTGRNLVKSSSSISVVNPVLSFADLDRIFFQKILKKEDELKKAFSIIDSEQTLRVTKSQLRRIIEVYLLPLTRKQFNEVLSQIPLTSNGEVPYLEFLARFGRLITNVNSLKRTPGKQFTSKSLNQLECMLGEKIFKNVKSITKAFKLFDCTQSGQIHPSGLRQVLENYCFKMRDEEFEKLWNRYSLGKDTALDYNAFLKNLAMNINLNQKYNFVSKECAWRVKPDSKYVFSFSSTSGDGWENSSMDEIEAAFCKEFGVSTANIEKALSAFDTTKRGYVSLNYLKVVVDNFIFPLPKGIFLQLLKRLGFKTTGKIAWKQFLRKCQDCALAENGNMIPMRKKKRVCGSEPVFKESILVKLCRLVDDNFFALKKAFHTINPKQDGKITGKEMRHILSTVLWKVSDSEYKELMQILDPTGSGYINYITLLYLLEEDSSMMKKKRPNGLKDEKAPQFLAWDSVEEVLQDAISKNLQDFHVLLKTHDIGDTGLISRNHLKKILQTFCRYLTDEHLTKLCDKFQDVTSGGILYKKLLASIGIMSPIQDSIVTIQSFQSPNGSRRDDTSDRSKHSDYKNEPVRNKSLEEVIESLKNWIQQQDTSFRDTFLEYSRHPLEKISKEEFRKVLEDNGMPMDDEQFGLLVKKIGYKNEGLSYLDFASGFEASDAKPNGLESPGTPAVPASLTPKTSFESHFTSAEECLKIFPKKIKEIYGDAYSAFYKTDTNHDGIINMSDFRTLLHHMLITLKDEEFLRLLDAMNLKPGLTLNYREFRNLCEKKQFRKDDPPQRLIRPKPKTTDSELACDQAHNYLVSEAKNRWFDLSKNFLETDSEGNGILRRKDIRNALFGFDIPITPREFEKLWARYDTTQKGYVTYQEFLSRLGIEYSPSIHRPYAIEHFNFMGHFTKPEQIMEETKELQQYMEMNKPFKDKLKDHYQDINQAMGKLDKHKSSVISLNELHKLLQEYHPNITEEEITAMLKSLGIAYNDNLIYYHDFLKALENLKPIKSHSREKEEPQPISFSALTPEQALKKMKEMVTMNCHAFCKAFSACDKEDTGIIKASDFAQVIKDLCPKLKDSQYSYVLKKLRLHLNTHINWKFFLRNFPCFFEETAAEWTEKMQRASRPKSPKDQFLKEILMRIRDVVTTRYLNISQEFSDIDCCKSNLVNREDFRIVCNRHFQVLSDEQFESLWNELPLNSEGRLKYQEFLNKFNMEKTLSPPASVESLKRSGGTTPEAEAAQQGPAPAAGGSSAPGSASRPQTIHESAPGTASSTASRAWVPPLQNLEVIETKLRKKMQGFWKEMLKECKEKDVDKQGEITVADFQALVDKYNLDISKEECQHLITKYDLKNNGKFAYCDFFQSCVLLLKPKETSLMQRMKIQQVYMMKGAGTQSASFYAALLRIQPKILHCWRPMRRTFKSYDESGTGLLSIADFRKVLRQYGINLSEEEFFHILEYYDKTLSSKISYNDFLRAFLQ</sequence>